<reference evidence="2" key="3">
    <citation type="submission" date="2021-08" db="EMBL/GenBank/DDBJ databases">
        <authorList>
            <person name="Tani A."/>
            <person name="Ola A."/>
            <person name="Ogura Y."/>
            <person name="Katsura K."/>
            <person name="Hayashi T."/>
        </authorList>
    </citation>
    <scope>NUCLEOTIDE SEQUENCE</scope>
    <source>
        <strain evidence="2">DSM 21893</strain>
    </source>
</reference>
<keyword evidence="3" id="KW-1185">Reference proteome</keyword>
<sequence length="155" mass="17384">MPTEIEIREFARLYAGMTPEQVAAHETWVAKYRLEMAEEIAQRAVAAQERRDALRAMSDADVVEQTVNAYSDADFDPAPALQVLQYAGFIRRRDLHEAVSRVKTVIKEFDLATAGHHLYGVPGIRHDLYRVLDFLTGEDHSGCTPNPAPFRGAQS</sequence>
<dbReference type="EMBL" id="BPQF01000029">
    <property type="protein sequence ID" value="GJD41859.1"/>
    <property type="molecule type" value="Genomic_DNA"/>
</dbReference>
<evidence type="ECO:0000313" key="1">
    <source>
        <dbReference type="EMBL" id="CAA2104552.1"/>
    </source>
</evidence>
<evidence type="ECO:0000313" key="2">
    <source>
        <dbReference type="EMBL" id="GJD41859.1"/>
    </source>
</evidence>
<organism evidence="1">
    <name type="scientific">Methylobacterium bullatum</name>
    <dbReference type="NCBI Taxonomy" id="570505"/>
    <lineage>
        <taxon>Bacteria</taxon>
        <taxon>Pseudomonadati</taxon>
        <taxon>Pseudomonadota</taxon>
        <taxon>Alphaproteobacteria</taxon>
        <taxon>Hyphomicrobiales</taxon>
        <taxon>Methylobacteriaceae</taxon>
        <taxon>Methylobacterium</taxon>
    </lineage>
</organism>
<dbReference type="EMBL" id="LR743504">
    <property type="protein sequence ID" value="CAA2104552.1"/>
    <property type="molecule type" value="Genomic_DNA"/>
</dbReference>
<dbReference type="AlphaFoldDB" id="A0A679IXI8"/>
<dbReference type="Proteomes" id="UP001055307">
    <property type="component" value="Unassembled WGS sequence"/>
</dbReference>
<evidence type="ECO:0000313" key="3">
    <source>
        <dbReference type="Proteomes" id="UP001055307"/>
    </source>
</evidence>
<gene>
    <name evidence="1" type="ORF">MBUL_02761</name>
    <name evidence="2" type="ORF">OICFNHDK_4343</name>
</gene>
<accession>A0A679IXI8</accession>
<proteinExistence type="predicted"/>
<protein>
    <submittedName>
        <fullName evidence="1">Uncharacterized protein</fullName>
    </submittedName>
</protein>
<name>A0A679IXI8_9HYPH</name>
<dbReference type="RefSeq" id="WP_018044333.1">
    <property type="nucleotide sequence ID" value="NZ_BPQF01000029.1"/>
</dbReference>
<reference evidence="2" key="1">
    <citation type="journal article" date="2016" name="Front. Microbiol.">
        <title>Genome Sequence of the Piezophilic, Mesophilic Sulfate-Reducing Bacterium Desulfovibrio indicus J2T.</title>
        <authorList>
            <person name="Cao J."/>
            <person name="Maignien L."/>
            <person name="Shao Z."/>
            <person name="Alain K."/>
            <person name="Jebbar M."/>
        </authorList>
    </citation>
    <scope>NUCLEOTIDE SEQUENCE</scope>
    <source>
        <strain evidence="2">DSM 21893</strain>
    </source>
</reference>
<reference evidence="1" key="2">
    <citation type="submission" date="2019-12" db="EMBL/GenBank/DDBJ databases">
        <authorList>
            <person name="Cremers G."/>
        </authorList>
    </citation>
    <scope>NUCLEOTIDE SEQUENCE</scope>
    <source>
        <strain evidence="1">Mbul1</strain>
    </source>
</reference>